<proteinExistence type="predicted"/>
<evidence type="ECO:0000313" key="1">
    <source>
        <dbReference type="EMBL" id="OMG87677.1"/>
    </source>
</evidence>
<gene>
    <name evidence="1" type="ORF">BIZ92_08645</name>
</gene>
<reference evidence="1 2" key="1">
    <citation type="submission" date="2016-09" db="EMBL/GenBank/DDBJ databases">
        <title>Phylogenomics of Achromobacter.</title>
        <authorList>
            <person name="Jeukens J."/>
            <person name="Freschi L."/>
            <person name="Vincent A.T."/>
            <person name="Emond-Rheault J.-G."/>
            <person name="Kukavica-Ibrulj I."/>
            <person name="Charette S.J."/>
            <person name="Levesque R.C."/>
        </authorList>
    </citation>
    <scope>NUCLEOTIDE SEQUENCE [LARGE SCALE GENOMIC DNA]</scope>
    <source>
        <strain evidence="1 2">AUS488</strain>
    </source>
</reference>
<dbReference type="AlphaFoldDB" id="A0A1R1JTI4"/>
<dbReference type="InterPro" id="IPR054447">
    <property type="entry name" value="Gp29-like"/>
</dbReference>
<dbReference type="Pfam" id="PF22756">
    <property type="entry name" value="E217_gp29"/>
    <property type="match status" value="1"/>
</dbReference>
<dbReference type="Proteomes" id="UP000187251">
    <property type="component" value="Unassembled WGS sequence"/>
</dbReference>
<accession>A0A1R1JTI4</accession>
<evidence type="ECO:0000313" key="2">
    <source>
        <dbReference type="Proteomes" id="UP000187251"/>
    </source>
</evidence>
<protein>
    <submittedName>
        <fullName evidence="1">Uncharacterized protein</fullName>
    </submittedName>
</protein>
<name>A0A1R1JTI4_ALCXX</name>
<comment type="caution">
    <text evidence="1">The sequence shown here is derived from an EMBL/GenBank/DDBJ whole genome shotgun (WGS) entry which is preliminary data.</text>
</comment>
<sequence>MKQKQLEATIRGALLTLLAEQGVDLPIMAAFQASKQGRVDDGIYFFPVNRGKRGWQSRKYQEDGQALTATESQINESMYQFQAFVEDDVTAPIQLLASDVLAVVRGVVQSMRFTEAMTAAGIGVQRATDIVMPSFVNDRDNFEFNPNFTVIFTHHRSITQATAHIEQVVSGIHRI</sequence>
<organism evidence="1 2">
    <name type="scientific">Alcaligenes xylosoxydans xylosoxydans</name>
    <name type="common">Achromobacter xylosoxidans</name>
    <dbReference type="NCBI Taxonomy" id="85698"/>
    <lineage>
        <taxon>Bacteria</taxon>
        <taxon>Pseudomonadati</taxon>
        <taxon>Pseudomonadota</taxon>
        <taxon>Betaproteobacteria</taxon>
        <taxon>Burkholderiales</taxon>
        <taxon>Alcaligenaceae</taxon>
        <taxon>Achromobacter</taxon>
    </lineage>
</organism>
<dbReference type="OrthoDB" id="8664669at2"/>
<dbReference type="EMBL" id="MJMN01000013">
    <property type="protein sequence ID" value="OMG87677.1"/>
    <property type="molecule type" value="Genomic_DNA"/>
</dbReference>
<dbReference type="RefSeq" id="WP_076411659.1">
    <property type="nucleotide sequence ID" value="NZ_AP028040.1"/>
</dbReference>